<keyword evidence="9 12" id="KW-1133">Transmembrane helix</keyword>
<keyword evidence="5" id="KW-0349">Heme</keyword>
<sequence length="387" mass="44314">MEEEHIEQTPPPRTRYRLYKYLTVALFFIVIFFSLGLVGVETTSSSEFCSSCHEMKPEFYTWKASTHSEVDCVNCHIGSGAEEYTNAKANGLLQVYKKTTQTYTAPIQMPKEIPDEACEKCHNMNLREVTPSGDLIIPHDKHMEKDVECIQCHSGVAHGKIAERKVTFKSDYDKWDTSLGKSMMSEKKFTSPKMEECMDCHKARNVTTECSACHTSSMYPKSHTKEDFKLNSHGLLAKDDVQECNDCHKYMSTKEITLFNDQPAYTQYLRDQKIQNKQVSSKDYAKENTFCKDCHTQRPKSHEKGFVKKHGTAANKNEEACLTCHDLQKNGQNEISNITCNSCHPSSHENKDWRKTHPIKVAEGVKVSETCYLCHNEQKCQSCHKED</sequence>
<evidence type="ECO:0000256" key="7">
    <source>
        <dbReference type="ARBA" id="ARBA00022723"/>
    </source>
</evidence>
<reference evidence="14 15" key="1">
    <citation type="submission" date="2024-05" db="EMBL/GenBank/DDBJ databases">
        <authorList>
            <person name="Venkateswaran K."/>
        </authorList>
    </citation>
    <scope>NUCLEOTIDE SEQUENCE [LARGE SCALE GENOMIC DNA]</scope>
    <source>
        <strain evidence="14 15">179-C4-2-HS</strain>
    </source>
</reference>
<dbReference type="PANTHER" id="PTHR30333">
    <property type="entry name" value="CYTOCHROME C-TYPE PROTEIN"/>
    <property type="match status" value="1"/>
</dbReference>
<keyword evidence="15" id="KW-1185">Reference proteome</keyword>
<accession>A0ABV4Z0G1</accession>
<evidence type="ECO:0000313" key="14">
    <source>
        <dbReference type="EMBL" id="MFB3170458.1"/>
    </source>
</evidence>
<dbReference type="InterPro" id="IPR038266">
    <property type="entry name" value="NapC/NirT_cytc_sf"/>
</dbReference>
<feature type="transmembrane region" description="Helical" evidence="12">
    <location>
        <begin position="21"/>
        <end position="40"/>
    </location>
</feature>
<organism evidence="14 15">
    <name type="scientific">Neobacillus driksii</name>
    <dbReference type="NCBI Taxonomy" id="3035913"/>
    <lineage>
        <taxon>Bacteria</taxon>
        <taxon>Bacillati</taxon>
        <taxon>Bacillota</taxon>
        <taxon>Bacilli</taxon>
        <taxon>Bacillales</taxon>
        <taxon>Bacillaceae</taxon>
        <taxon>Neobacillus</taxon>
    </lineage>
</organism>
<feature type="domain" description="NapC/NirT cytochrome c N-terminal" evidence="13">
    <location>
        <begin position="15"/>
        <end position="159"/>
    </location>
</feature>
<dbReference type="InterPro" id="IPR051174">
    <property type="entry name" value="Cytochrome_c-type_ET"/>
</dbReference>
<dbReference type="InterPro" id="IPR036280">
    <property type="entry name" value="Multihaem_cyt_sf"/>
</dbReference>
<evidence type="ECO:0000256" key="5">
    <source>
        <dbReference type="ARBA" id="ARBA00022617"/>
    </source>
</evidence>
<dbReference type="Proteomes" id="UP001241748">
    <property type="component" value="Unassembled WGS sequence"/>
</dbReference>
<evidence type="ECO:0000313" key="15">
    <source>
        <dbReference type="Proteomes" id="UP001241748"/>
    </source>
</evidence>
<comment type="similarity">
    <text evidence="2">Belongs to the NapC/NirT/NrfH family.</text>
</comment>
<comment type="subcellular location">
    <subcellularLocation>
        <location evidence="1">Cell membrane</location>
    </subcellularLocation>
</comment>
<protein>
    <submittedName>
        <fullName evidence="14">NapC/NirT family cytochrome c</fullName>
    </submittedName>
</protein>
<dbReference type="SUPFAM" id="SSF48695">
    <property type="entry name" value="Multiheme cytochromes"/>
    <property type="match status" value="2"/>
</dbReference>
<keyword evidence="8" id="KW-0249">Electron transport</keyword>
<keyword evidence="10" id="KW-0408">Iron</keyword>
<evidence type="ECO:0000256" key="1">
    <source>
        <dbReference type="ARBA" id="ARBA00004236"/>
    </source>
</evidence>
<keyword evidence="6 12" id="KW-0812">Transmembrane</keyword>
<keyword evidence="4" id="KW-1003">Cell membrane</keyword>
<evidence type="ECO:0000256" key="8">
    <source>
        <dbReference type="ARBA" id="ARBA00022982"/>
    </source>
</evidence>
<keyword evidence="7" id="KW-0479">Metal-binding</keyword>
<evidence type="ECO:0000256" key="2">
    <source>
        <dbReference type="ARBA" id="ARBA00007395"/>
    </source>
</evidence>
<comment type="caution">
    <text evidence="14">The sequence shown here is derived from an EMBL/GenBank/DDBJ whole genome shotgun (WGS) entry which is preliminary data.</text>
</comment>
<keyword evidence="11 12" id="KW-0472">Membrane</keyword>
<proteinExistence type="inferred from homology"/>
<dbReference type="RefSeq" id="WP_306076077.1">
    <property type="nucleotide sequence ID" value="NZ_JAROBZ020000003.1"/>
</dbReference>
<evidence type="ECO:0000256" key="4">
    <source>
        <dbReference type="ARBA" id="ARBA00022475"/>
    </source>
</evidence>
<dbReference type="Pfam" id="PF03264">
    <property type="entry name" value="Cytochrom_NNT"/>
    <property type="match status" value="1"/>
</dbReference>
<evidence type="ECO:0000259" key="13">
    <source>
        <dbReference type="Pfam" id="PF03264"/>
    </source>
</evidence>
<evidence type="ECO:0000256" key="3">
    <source>
        <dbReference type="ARBA" id="ARBA00022448"/>
    </source>
</evidence>
<evidence type="ECO:0000256" key="12">
    <source>
        <dbReference type="SAM" id="Phobius"/>
    </source>
</evidence>
<evidence type="ECO:0000256" key="10">
    <source>
        <dbReference type="ARBA" id="ARBA00023004"/>
    </source>
</evidence>
<evidence type="ECO:0000256" key="11">
    <source>
        <dbReference type="ARBA" id="ARBA00023136"/>
    </source>
</evidence>
<keyword evidence="3" id="KW-0813">Transport</keyword>
<dbReference type="PANTHER" id="PTHR30333:SF1">
    <property type="entry name" value="CYTOCHROME C-TYPE PROTEIN NAPC"/>
    <property type="match status" value="1"/>
</dbReference>
<dbReference type="EMBL" id="JAROBZ020000003">
    <property type="protein sequence ID" value="MFB3170458.1"/>
    <property type="molecule type" value="Genomic_DNA"/>
</dbReference>
<name>A0ABV4Z0G1_9BACI</name>
<evidence type="ECO:0000256" key="9">
    <source>
        <dbReference type="ARBA" id="ARBA00022989"/>
    </source>
</evidence>
<gene>
    <name evidence="14" type="ORF">P5G62_025425</name>
</gene>
<dbReference type="Gene3D" id="1.10.3820.10">
    <property type="entry name" value="Di-heme elbow motif domain"/>
    <property type="match status" value="1"/>
</dbReference>
<dbReference type="InterPro" id="IPR005126">
    <property type="entry name" value="NapC/NirT_cyt_c_N"/>
</dbReference>
<evidence type="ECO:0000256" key="6">
    <source>
        <dbReference type="ARBA" id="ARBA00022692"/>
    </source>
</evidence>